<dbReference type="AlphaFoldDB" id="A0A6M3IL46"/>
<proteinExistence type="predicted"/>
<organism evidence="1">
    <name type="scientific">viral metagenome</name>
    <dbReference type="NCBI Taxonomy" id="1070528"/>
    <lineage>
        <taxon>unclassified sequences</taxon>
        <taxon>metagenomes</taxon>
        <taxon>organismal metagenomes</taxon>
    </lineage>
</organism>
<protein>
    <submittedName>
        <fullName evidence="1">Uncharacterized protein</fullName>
    </submittedName>
</protein>
<reference evidence="1" key="1">
    <citation type="submission" date="2020-03" db="EMBL/GenBank/DDBJ databases">
        <title>The deep terrestrial virosphere.</title>
        <authorList>
            <person name="Holmfeldt K."/>
            <person name="Nilsson E."/>
            <person name="Simone D."/>
            <person name="Lopez-Fernandez M."/>
            <person name="Wu X."/>
            <person name="de Brujin I."/>
            <person name="Lundin D."/>
            <person name="Andersson A."/>
            <person name="Bertilsson S."/>
            <person name="Dopson M."/>
        </authorList>
    </citation>
    <scope>NUCLEOTIDE SEQUENCE</scope>
    <source>
        <strain evidence="1">MM415B01715</strain>
    </source>
</reference>
<name>A0A6M3IL46_9ZZZZ</name>
<accession>A0A6M3IL46</accession>
<evidence type="ECO:0000313" key="1">
    <source>
        <dbReference type="EMBL" id="QJA57102.1"/>
    </source>
</evidence>
<dbReference type="EMBL" id="MT141254">
    <property type="protein sequence ID" value="QJA57102.1"/>
    <property type="molecule type" value="Genomic_DNA"/>
</dbReference>
<sequence>MPIEIHKFWDYETVHAIWQGGRDGRAAWDTVIRGQRLRVNISDPCGVAGCPPEMAASDALVVTASFPSHPVSEYFAPQLLVRKTGVLTLQLIATEHCRHVLAAKQLINVLLPPGFHTRYGCGDFWMCPNGVTSIRDFSSRMKSKRLNRPVSFVALTNLYTELQRTHLGADFNLTVAANLNIKDTPNVRHALATLVGRIHHAST</sequence>
<gene>
    <name evidence="1" type="ORF">MM415B01715_0014</name>
</gene>